<dbReference type="GO" id="GO:0016491">
    <property type="term" value="F:oxidoreductase activity"/>
    <property type="evidence" value="ECO:0007669"/>
    <property type="project" value="InterPro"/>
</dbReference>
<evidence type="ECO:0000313" key="1">
    <source>
        <dbReference type="EMBL" id="GMI33719.1"/>
    </source>
</evidence>
<dbReference type="SUPFAM" id="SSF53720">
    <property type="entry name" value="ALDH-like"/>
    <property type="match status" value="1"/>
</dbReference>
<dbReference type="OrthoDB" id="436969at2759"/>
<name>A0A9W7G5D8_9STRA</name>
<dbReference type="Proteomes" id="UP001165065">
    <property type="component" value="Unassembled WGS sequence"/>
</dbReference>
<reference evidence="2" key="1">
    <citation type="journal article" date="2023" name="Commun. Biol.">
        <title>Genome analysis of Parmales, the sister group of diatoms, reveals the evolutionary specialization of diatoms from phago-mixotrophs to photoautotrophs.</title>
        <authorList>
            <person name="Ban H."/>
            <person name="Sato S."/>
            <person name="Yoshikawa S."/>
            <person name="Yamada K."/>
            <person name="Nakamura Y."/>
            <person name="Ichinomiya M."/>
            <person name="Sato N."/>
            <person name="Blanc-Mathieu R."/>
            <person name="Endo H."/>
            <person name="Kuwata A."/>
            <person name="Ogata H."/>
        </authorList>
    </citation>
    <scope>NUCLEOTIDE SEQUENCE [LARGE SCALE GENOMIC DNA]</scope>
</reference>
<keyword evidence="2" id="KW-1185">Reference proteome</keyword>
<accession>A0A9W7G5D8</accession>
<dbReference type="AlphaFoldDB" id="A0A9W7G5D8"/>
<gene>
    <name evidence="1" type="ORF">TrCOL_g746</name>
</gene>
<protein>
    <recommendedName>
        <fullName evidence="3">Aldehyde dehydrogenase domain-containing protein</fullName>
    </recommendedName>
</protein>
<evidence type="ECO:0000313" key="2">
    <source>
        <dbReference type="Proteomes" id="UP001165065"/>
    </source>
</evidence>
<dbReference type="EMBL" id="BRYA01000034">
    <property type="protein sequence ID" value="GMI33719.1"/>
    <property type="molecule type" value="Genomic_DNA"/>
</dbReference>
<sequence length="714" mass="77847">MLLFRQSSAVRTVIYCSKRSYNFASPSYVSCFGNYPPVPTTLAESTLSYLDSFSQDSWHTNPIRTLLGDKELSSNLHNPIDTLDAFNNVNGKIIHATSSEVDEVINHINTYNPPAKDYRQAIRAVEDELLKDYPGLLIGNQAMDFRKQDGVTEIEESIEANPVERRMNDLLLEDESSGKIIIDRSPAFVGCVSNFSNFLDLFRKTIRNLEVGVPCVVLSRSNTTQHMYRWAVLLRSLMAKHGVDSGMVTYLSADLPEIKRVFASSPPTCPMHITCSRDLAKSVKSGHPNTLSSTGGPNTLVAPTLTPQVKEAIRFSAMIENSGQCTALRHAVVKADSDEEVESLFTGAPVVTTPQDSLRAGEFAGIFADSPVEPTPAGYTKVDGLNAHYKVSTSLPEDGVEEYWRKVFVDVTSPSEPLKAGSESANDLASWLVRNQPISLAVNEDMALGRYLFERTGQVVYTVGTSENPALTCQARPQEGEIFGEFPVRSELQEYTKFPVVVPTPTAAYNAGYDEGYLAEVGSNTGLAQFGLQALDDRISSPVVKGYCVEVLSYLRDSVGPKDGYGARTALWGLQRPPLDGRVTVIRAESGSTVDDIAAKLVVFAATNARDQVMVSLEEGGEIEEAVKACGVVCTVEDGASWSSRSSSGDHYNLVTGGGLGKGGDGYGVERFPMVGQFVSLYLGVGHVKSTRGGDEEFKEFFRESEKWLKMNVD</sequence>
<organism evidence="1 2">
    <name type="scientific">Triparma columacea</name>
    <dbReference type="NCBI Taxonomy" id="722753"/>
    <lineage>
        <taxon>Eukaryota</taxon>
        <taxon>Sar</taxon>
        <taxon>Stramenopiles</taxon>
        <taxon>Ochrophyta</taxon>
        <taxon>Bolidophyceae</taxon>
        <taxon>Parmales</taxon>
        <taxon>Triparmaceae</taxon>
        <taxon>Triparma</taxon>
    </lineage>
</organism>
<proteinExistence type="predicted"/>
<dbReference type="InterPro" id="IPR016161">
    <property type="entry name" value="Ald_DH/histidinol_DH"/>
</dbReference>
<comment type="caution">
    <text evidence="1">The sequence shown here is derived from an EMBL/GenBank/DDBJ whole genome shotgun (WGS) entry which is preliminary data.</text>
</comment>
<evidence type="ECO:0008006" key="3">
    <source>
        <dbReference type="Google" id="ProtNLM"/>
    </source>
</evidence>